<dbReference type="SMR" id="A0A482X3M2"/>
<dbReference type="Gene3D" id="2.40.50.100">
    <property type="match status" value="1"/>
</dbReference>
<dbReference type="InParanoid" id="A0A482X3M2"/>
<comment type="subcellular location">
    <subcellularLocation>
        <location evidence="1">Nucleus</location>
        <location evidence="1">Nucleolus</location>
    </subcellularLocation>
</comment>
<dbReference type="PANTHER" id="PTHR21321:SF1">
    <property type="entry name" value="EXOSOME COMPLEX COMPONENT RRP40"/>
    <property type="match status" value="1"/>
</dbReference>
<comment type="similarity">
    <text evidence="2">Belongs to the RRP40 family.</text>
</comment>
<comment type="caution">
    <text evidence="8">The sequence shown here is derived from an EMBL/GenBank/DDBJ whole genome shotgun (WGS) entry which is preliminary data.</text>
</comment>
<dbReference type="FunFam" id="2.40.50.140:FF:000112">
    <property type="entry name" value="Exosome complex component RRP40"/>
    <property type="match status" value="1"/>
</dbReference>
<dbReference type="InterPro" id="IPR012340">
    <property type="entry name" value="NA-bd_OB-fold"/>
</dbReference>
<name>A0A482X3M2_LAOST</name>
<dbReference type="SUPFAM" id="SSF110324">
    <property type="entry name" value="Ribosomal L27 protein-like"/>
    <property type="match status" value="1"/>
</dbReference>
<evidence type="ECO:0000256" key="4">
    <source>
        <dbReference type="ARBA" id="ARBA00022835"/>
    </source>
</evidence>
<dbReference type="InterPro" id="IPR036612">
    <property type="entry name" value="KH_dom_type_1_sf"/>
</dbReference>
<dbReference type="GO" id="GO:0071035">
    <property type="term" value="P:nuclear polyadenylation-dependent rRNA catabolic process"/>
    <property type="evidence" value="ECO:0007669"/>
    <property type="project" value="TreeGrafter"/>
</dbReference>
<evidence type="ECO:0000259" key="7">
    <source>
        <dbReference type="Pfam" id="PF15985"/>
    </source>
</evidence>
<dbReference type="Gene3D" id="3.30.1370.10">
    <property type="entry name" value="K Homology domain, type 1"/>
    <property type="match status" value="1"/>
</dbReference>
<evidence type="ECO:0000256" key="1">
    <source>
        <dbReference type="ARBA" id="ARBA00004604"/>
    </source>
</evidence>
<dbReference type="Gene3D" id="2.40.50.140">
    <property type="entry name" value="Nucleic acid-binding proteins"/>
    <property type="match status" value="1"/>
</dbReference>
<dbReference type="GO" id="GO:0071051">
    <property type="term" value="P:poly(A)-dependent snoRNA 3'-end processing"/>
    <property type="evidence" value="ECO:0007669"/>
    <property type="project" value="TreeGrafter"/>
</dbReference>
<dbReference type="OrthoDB" id="340500at2759"/>
<dbReference type="Pfam" id="PF15985">
    <property type="entry name" value="KH_6"/>
    <property type="match status" value="1"/>
</dbReference>
<gene>
    <name evidence="8" type="ORF">LSTR_LSTR000348</name>
</gene>
<dbReference type="GO" id="GO:0034475">
    <property type="term" value="P:U4 snRNA 3'-end processing"/>
    <property type="evidence" value="ECO:0007669"/>
    <property type="project" value="TreeGrafter"/>
</dbReference>
<dbReference type="GO" id="GO:0005730">
    <property type="term" value="C:nucleolus"/>
    <property type="evidence" value="ECO:0007669"/>
    <property type="project" value="UniProtKB-SubCell"/>
</dbReference>
<evidence type="ECO:0000256" key="5">
    <source>
        <dbReference type="ARBA" id="ARBA00022884"/>
    </source>
</evidence>
<evidence type="ECO:0000256" key="3">
    <source>
        <dbReference type="ARBA" id="ARBA00022552"/>
    </source>
</evidence>
<keyword evidence="4" id="KW-0271">Exosome</keyword>
<dbReference type="GO" id="GO:0000177">
    <property type="term" value="C:cytoplasmic exosome (RNase complex)"/>
    <property type="evidence" value="ECO:0007669"/>
    <property type="project" value="TreeGrafter"/>
</dbReference>
<dbReference type="GO" id="GO:0071038">
    <property type="term" value="P:TRAMP-dependent tRNA surveillance pathway"/>
    <property type="evidence" value="ECO:0007669"/>
    <property type="project" value="TreeGrafter"/>
</dbReference>
<dbReference type="EMBL" id="QKKF02018223">
    <property type="protein sequence ID" value="RZF40469.1"/>
    <property type="molecule type" value="Genomic_DNA"/>
</dbReference>
<evidence type="ECO:0000313" key="9">
    <source>
        <dbReference type="Proteomes" id="UP000291343"/>
    </source>
</evidence>
<dbReference type="STRING" id="195883.A0A482X3M2"/>
<dbReference type="GO" id="GO:0000467">
    <property type="term" value="P:exonucleolytic trimming to generate mature 3'-end of 5.8S rRNA from tricistronic rRNA transcript (SSU-rRNA, 5.8S rRNA, LSU-rRNA)"/>
    <property type="evidence" value="ECO:0007669"/>
    <property type="project" value="TreeGrafter"/>
</dbReference>
<organism evidence="8 9">
    <name type="scientific">Laodelphax striatellus</name>
    <name type="common">Small brown planthopper</name>
    <name type="synonym">Delphax striatella</name>
    <dbReference type="NCBI Taxonomy" id="195883"/>
    <lineage>
        <taxon>Eukaryota</taxon>
        <taxon>Metazoa</taxon>
        <taxon>Ecdysozoa</taxon>
        <taxon>Arthropoda</taxon>
        <taxon>Hexapoda</taxon>
        <taxon>Insecta</taxon>
        <taxon>Pterygota</taxon>
        <taxon>Neoptera</taxon>
        <taxon>Paraneoptera</taxon>
        <taxon>Hemiptera</taxon>
        <taxon>Auchenorrhyncha</taxon>
        <taxon>Fulgoroidea</taxon>
        <taxon>Delphacidae</taxon>
        <taxon>Criomorphinae</taxon>
        <taxon>Laodelphax</taxon>
    </lineage>
</organism>
<keyword evidence="9" id="KW-1185">Reference proteome</keyword>
<dbReference type="InterPro" id="IPR004088">
    <property type="entry name" value="KH_dom_type_1"/>
</dbReference>
<keyword evidence="5" id="KW-0694">RNA-binding</keyword>
<dbReference type="GO" id="GO:0010468">
    <property type="term" value="P:regulation of gene expression"/>
    <property type="evidence" value="ECO:0007669"/>
    <property type="project" value="UniProtKB-ARBA"/>
</dbReference>
<dbReference type="GO" id="GO:0003723">
    <property type="term" value="F:RNA binding"/>
    <property type="evidence" value="ECO:0007669"/>
    <property type="project" value="UniProtKB-KW"/>
</dbReference>
<dbReference type="GO" id="GO:0000176">
    <property type="term" value="C:nuclear exosome (RNase complex)"/>
    <property type="evidence" value="ECO:0007669"/>
    <property type="project" value="TreeGrafter"/>
</dbReference>
<dbReference type="SUPFAM" id="SSF54791">
    <property type="entry name" value="Eukaryotic type KH-domain (KH-domain type I)"/>
    <property type="match status" value="1"/>
</dbReference>
<keyword evidence="3" id="KW-0698">rRNA processing</keyword>
<reference evidence="8 9" key="1">
    <citation type="journal article" date="2017" name="Gigascience">
        <title>Genome sequence of the small brown planthopper, Laodelphax striatellus.</title>
        <authorList>
            <person name="Zhu J."/>
            <person name="Jiang F."/>
            <person name="Wang X."/>
            <person name="Yang P."/>
            <person name="Bao Y."/>
            <person name="Zhao W."/>
            <person name="Wang W."/>
            <person name="Lu H."/>
            <person name="Wang Q."/>
            <person name="Cui N."/>
            <person name="Li J."/>
            <person name="Chen X."/>
            <person name="Luo L."/>
            <person name="Yu J."/>
            <person name="Kang L."/>
            <person name="Cui F."/>
        </authorList>
    </citation>
    <scope>NUCLEOTIDE SEQUENCE [LARGE SCALE GENOMIC DNA]</scope>
    <source>
        <strain evidence="8">Lst14</strain>
    </source>
</reference>
<sequence>MEVNVNDVVLPGDRVSSSNFSNLHKSSKILGPGLRLFEGQVYVSKGGVLKQNKLIFWVESQKKRYVPASDEFVIGIVTQKSGDYYKVDIGASELASLSYLSFEGATKKLRPDIKVGDALYTKVLTAKRDMEPELVCVDSHWKKGRLGFLNTNGFIFTCSLTLTQKLLSKNRPLEKMAENRKFEIAVGLNGRIWINADTEVVKPLINTILELELLSEEEINKNCSNIFSKNCKI</sequence>
<protein>
    <recommendedName>
        <fullName evidence="6">Ribosomal RNA-processing protein 40</fullName>
    </recommendedName>
</protein>
<dbReference type="SUPFAM" id="SSF50249">
    <property type="entry name" value="Nucleic acid-binding proteins"/>
    <property type="match status" value="1"/>
</dbReference>
<dbReference type="FunCoup" id="A0A482X3M2">
    <property type="interactions" value="1170"/>
</dbReference>
<feature type="domain" description="K Homology" evidence="7">
    <location>
        <begin position="153"/>
        <end position="199"/>
    </location>
</feature>
<evidence type="ECO:0000256" key="2">
    <source>
        <dbReference type="ARBA" id="ARBA00007841"/>
    </source>
</evidence>
<dbReference type="InterPro" id="IPR037319">
    <property type="entry name" value="Rrp40_S1"/>
</dbReference>
<dbReference type="GO" id="GO:0071034">
    <property type="term" value="P:CUT catabolic process"/>
    <property type="evidence" value="ECO:0007669"/>
    <property type="project" value="TreeGrafter"/>
</dbReference>
<evidence type="ECO:0000256" key="6">
    <source>
        <dbReference type="ARBA" id="ARBA00030615"/>
    </source>
</evidence>
<dbReference type="PANTHER" id="PTHR21321">
    <property type="entry name" value="PNAS-3 RELATED"/>
    <property type="match status" value="1"/>
</dbReference>
<dbReference type="InterPro" id="IPR026699">
    <property type="entry name" value="Exosome_RNA_bind1/RRP40/RRP4"/>
</dbReference>
<evidence type="ECO:0000313" key="8">
    <source>
        <dbReference type="EMBL" id="RZF40469.1"/>
    </source>
</evidence>
<dbReference type="Pfam" id="PF21262">
    <property type="entry name" value="RRP40_S1"/>
    <property type="match status" value="1"/>
</dbReference>
<dbReference type="AlphaFoldDB" id="A0A482X3M2"/>
<proteinExistence type="inferred from homology"/>
<accession>A0A482X3M2</accession>
<dbReference type="Proteomes" id="UP000291343">
    <property type="component" value="Unassembled WGS sequence"/>
</dbReference>
<dbReference type="CDD" id="cd05790">
    <property type="entry name" value="S1_Rrp40"/>
    <property type="match status" value="1"/>
</dbReference>